<dbReference type="EC" id="3.1.3.12" evidence="4"/>
<keyword evidence="4" id="KW-0460">Magnesium</keyword>
<name>A0ABX0JQL5_9PROT</name>
<dbReference type="Proteomes" id="UP000635278">
    <property type="component" value="Unassembled WGS sequence"/>
</dbReference>
<dbReference type="PANTHER" id="PTHR43768:SF3">
    <property type="entry name" value="TREHALOSE 6-PHOSPHATE PHOSPHATASE"/>
    <property type="match status" value="1"/>
</dbReference>
<comment type="similarity">
    <text evidence="2 4">Belongs to the trehalose phosphatase family.</text>
</comment>
<evidence type="ECO:0000256" key="3">
    <source>
        <dbReference type="ARBA" id="ARBA00022801"/>
    </source>
</evidence>
<keyword evidence="6" id="KW-1185">Reference proteome</keyword>
<dbReference type="SUPFAM" id="SSF56784">
    <property type="entry name" value="HAD-like"/>
    <property type="match status" value="1"/>
</dbReference>
<dbReference type="GO" id="GO:0004805">
    <property type="term" value="F:trehalose-phosphatase activity"/>
    <property type="evidence" value="ECO:0007669"/>
    <property type="project" value="UniProtKB-EC"/>
</dbReference>
<proteinExistence type="inferred from homology"/>
<evidence type="ECO:0000256" key="4">
    <source>
        <dbReference type="RuleBase" id="RU361117"/>
    </source>
</evidence>
<keyword evidence="3 4" id="KW-0378">Hydrolase</keyword>
<gene>
    <name evidence="5" type="primary">otsB</name>
    <name evidence="5" type="ORF">GOB93_05945</name>
</gene>
<comment type="caution">
    <text evidence="5">The sequence shown here is derived from an EMBL/GenBank/DDBJ whole genome shotgun (WGS) entry which is preliminary data.</text>
</comment>
<reference evidence="5 6" key="1">
    <citation type="journal article" date="2020" name="Int. J. Syst. Evol. Microbiol.">
        <title>Novel acetic acid bacteria from cider fermentations: Acetobacter conturbans sp. nov. and Acetobacter fallax sp. nov.</title>
        <authorList>
            <person name="Sombolestani A.S."/>
            <person name="Cleenwerck I."/>
            <person name="Cnockaert M."/>
            <person name="Borremans W."/>
            <person name="Wieme A.D."/>
            <person name="De Vuyst L."/>
            <person name="Vandamme P."/>
        </authorList>
    </citation>
    <scope>NUCLEOTIDE SEQUENCE [LARGE SCALE GENOMIC DNA]</scope>
    <source>
        <strain evidence="5 6">LMG 30640</strain>
    </source>
</reference>
<protein>
    <recommendedName>
        <fullName evidence="4">Trehalose 6-phosphate phosphatase</fullName>
        <ecNumber evidence="4">3.1.3.12</ecNumber>
    </recommendedName>
</protein>
<comment type="catalytic activity">
    <reaction evidence="4">
        <text>alpha,alpha-trehalose 6-phosphate + H2O = alpha,alpha-trehalose + phosphate</text>
        <dbReference type="Rhea" id="RHEA:23420"/>
        <dbReference type="ChEBI" id="CHEBI:15377"/>
        <dbReference type="ChEBI" id="CHEBI:16551"/>
        <dbReference type="ChEBI" id="CHEBI:43474"/>
        <dbReference type="ChEBI" id="CHEBI:58429"/>
        <dbReference type="EC" id="3.1.3.12"/>
    </reaction>
</comment>
<dbReference type="Pfam" id="PF02358">
    <property type="entry name" value="Trehalose_PPase"/>
    <property type="match status" value="1"/>
</dbReference>
<dbReference type="PANTHER" id="PTHR43768">
    <property type="entry name" value="TREHALOSE 6-PHOSPHATE PHOSPHATASE"/>
    <property type="match status" value="1"/>
</dbReference>
<comment type="function">
    <text evidence="4">Removes the phosphate from trehalose 6-phosphate to produce free trehalose.</text>
</comment>
<comment type="cofactor">
    <cofactor evidence="4">
        <name>Mg(2+)</name>
        <dbReference type="ChEBI" id="CHEBI:18420"/>
    </cofactor>
</comment>
<dbReference type="InterPro" id="IPR023214">
    <property type="entry name" value="HAD_sf"/>
</dbReference>
<dbReference type="NCBIfam" id="TIGR01484">
    <property type="entry name" value="HAD-SF-IIB"/>
    <property type="match status" value="1"/>
</dbReference>
<dbReference type="EMBL" id="WOTB01000005">
    <property type="protein sequence ID" value="NHN84185.1"/>
    <property type="molecule type" value="Genomic_DNA"/>
</dbReference>
<evidence type="ECO:0000256" key="1">
    <source>
        <dbReference type="ARBA" id="ARBA00005199"/>
    </source>
</evidence>
<evidence type="ECO:0000256" key="2">
    <source>
        <dbReference type="ARBA" id="ARBA00008770"/>
    </source>
</evidence>
<dbReference type="InterPro" id="IPR044651">
    <property type="entry name" value="OTSB-like"/>
</dbReference>
<dbReference type="InterPro" id="IPR003337">
    <property type="entry name" value="Trehalose_PPase"/>
</dbReference>
<dbReference type="Gene3D" id="3.40.50.1000">
    <property type="entry name" value="HAD superfamily/HAD-like"/>
    <property type="match status" value="1"/>
</dbReference>
<dbReference type="InterPro" id="IPR036412">
    <property type="entry name" value="HAD-like_sf"/>
</dbReference>
<organism evidence="5 6">
    <name type="scientific">Acetobacter musti</name>
    <dbReference type="NCBI Taxonomy" id="864732"/>
    <lineage>
        <taxon>Bacteria</taxon>
        <taxon>Pseudomonadati</taxon>
        <taxon>Pseudomonadota</taxon>
        <taxon>Alphaproteobacteria</taxon>
        <taxon>Acetobacterales</taxon>
        <taxon>Acetobacteraceae</taxon>
        <taxon>Acetobacter</taxon>
    </lineage>
</organism>
<evidence type="ECO:0000313" key="5">
    <source>
        <dbReference type="EMBL" id="NHN84185.1"/>
    </source>
</evidence>
<dbReference type="CDD" id="cd01627">
    <property type="entry name" value="HAD_TPP"/>
    <property type="match status" value="1"/>
</dbReference>
<dbReference type="Gene3D" id="3.30.70.1020">
    <property type="entry name" value="Trehalose-6-phosphate phosphatase related protein, domain 2"/>
    <property type="match status" value="1"/>
</dbReference>
<dbReference type="InterPro" id="IPR006379">
    <property type="entry name" value="HAD-SF_hydro_IIB"/>
</dbReference>
<evidence type="ECO:0000313" key="6">
    <source>
        <dbReference type="Proteomes" id="UP000635278"/>
    </source>
</evidence>
<dbReference type="NCBIfam" id="TIGR00685">
    <property type="entry name" value="T6PP"/>
    <property type="match status" value="1"/>
</dbReference>
<keyword evidence="4" id="KW-0479">Metal-binding</keyword>
<accession>A0ABX0JQL5</accession>
<comment type="pathway">
    <text evidence="1 4">Glycan biosynthesis; trehalose biosynthesis.</text>
</comment>
<sequence>MLPYEPSATAWNVLRRKEGPPIVIASTRDTSASSGSQPRLSRDHLPLSEVAFLLDFDGTLVDIAPTPESIVVPPGLKETLLRLRAACGDALAVITGRPVPQIDEFLGDVPFAVAGEHGIAIRHRPGGPIERAALPPVPGEWLREAQDLVASLPGTRLERKVGGFVLHYRAAPESGTTLRKAAEAWVAPTNGLFHVQAAKMAWEIRPAGVDKGYAVRLLMENAPFAGRRPVFVGDDVTDEDGVKAAVSLGGLGLRIPADFPTPATFRAWLASLVPATGDAAPAGGA</sequence>